<dbReference type="SUPFAM" id="SSF48208">
    <property type="entry name" value="Six-hairpin glycosidases"/>
    <property type="match status" value="1"/>
</dbReference>
<evidence type="ECO:0000259" key="4">
    <source>
        <dbReference type="Pfam" id="PF05592"/>
    </source>
</evidence>
<keyword evidence="9" id="KW-1185">Reference proteome</keyword>
<dbReference type="Pfam" id="PF25788">
    <property type="entry name" value="Ig_Rha78A_N"/>
    <property type="match status" value="1"/>
</dbReference>
<evidence type="ECO:0000256" key="2">
    <source>
        <dbReference type="ARBA" id="ARBA00012652"/>
    </source>
</evidence>
<dbReference type="Gene3D" id="2.60.420.10">
    <property type="entry name" value="Maltose phosphorylase, domain 3"/>
    <property type="match status" value="1"/>
</dbReference>
<evidence type="ECO:0000313" key="8">
    <source>
        <dbReference type="EMBL" id="MFD2572663.1"/>
    </source>
</evidence>
<evidence type="ECO:0000313" key="9">
    <source>
        <dbReference type="Proteomes" id="UP001597469"/>
    </source>
</evidence>
<reference evidence="9" key="1">
    <citation type="journal article" date="2019" name="Int. J. Syst. Evol. Microbiol.">
        <title>The Global Catalogue of Microorganisms (GCM) 10K type strain sequencing project: providing services to taxonomists for standard genome sequencing and annotation.</title>
        <authorList>
            <consortium name="The Broad Institute Genomics Platform"/>
            <consortium name="The Broad Institute Genome Sequencing Center for Infectious Disease"/>
            <person name="Wu L."/>
            <person name="Ma J."/>
        </authorList>
    </citation>
    <scope>NUCLEOTIDE SEQUENCE [LARGE SCALE GENOMIC DNA]</scope>
    <source>
        <strain evidence="9">KCTC 42805</strain>
    </source>
</reference>
<feature type="domain" description="Alpha-L-rhamnosidase six-hairpin glycosidase" evidence="6">
    <location>
        <begin position="482"/>
        <end position="815"/>
    </location>
</feature>
<dbReference type="InterPro" id="IPR035398">
    <property type="entry name" value="Bac_rhamnosid_C"/>
</dbReference>
<proteinExistence type="predicted"/>
<dbReference type="InterPro" id="IPR013783">
    <property type="entry name" value="Ig-like_fold"/>
</dbReference>
<dbReference type="InterPro" id="IPR013737">
    <property type="entry name" value="Bac_rhamnosid_N"/>
</dbReference>
<accession>A0ABW5M6S1</accession>
<feature type="domain" description="Alpha-L-rhamnosidase C-terminal" evidence="7">
    <location>
        <begin position="826"/>
        <end position="894"/>
    </location>
</feature>
<comment type="catalytic activity">
    <reaction evidence="1">
        <text>Hydrolysis of terminal non-reducing alpha-L-rhamnose residues in alpha-L-rhamnosides.</text>
        <dbReference type="EC" id="3.2.1.40"/>
    </reaction>
</comment>
<protein>
    <recommendedName>
        <fullName evidence="2">alpha-L-rhamnosidase</fullName>
        <ecNumber evidence="2">3.2.1.40</ecNumber>
    </recommendedName>
</protein>
<keyword evidence="3 8" id="KW-0378">Hydrolase</keyword>
<dbReference type="Pfam" id="PF17389">
    <property type="entry name" value="Bac_rhamnosid6H"/>
    <property type="match status" value="1"/>
</dbReference>
<evidence type="ECO:0000259" key="6">
    <source>
        <dbReference type="Pfam" id="PF17389"/>
    </source>
</evidence>
<dbReference type="Pfam" id="PF17390">
    <property type="entry name" value="Bac_rhamnosid_C"/>
    <property type="match status" value="1"/>
</dbReference>
<dbReference type="Pfam" id="PF05592">
    <property type="entry name" value="Bac_rhamnosid"/>
    <property type="match status" value="1"/>
</dbReference>
<dbReference type="PANTHER" id="PTHR33307:SF11">
    <property type="entry name" value="ALPHA-L-RHAMNOSIDASE"/>
    <property type="match status" value="1"/>
</dbReference>
<dbReference type="EMBL" id="JBHULN010000012">
    <property type="protein sequence ID" value="MFD2572663.1"/>
    <property type="molecule type" value="Genomic_DNA"/>
</dbReference>
<feature type="domain" description="Bacterial alpha-L-rhamnosidase N-terminal" evidence="5">
    <location>
        <begin position="192"/>
        <end position="360"/>
    </location>
</feature>
<organism evidence="8 9">
    <name type="scientific">Spirosoma soli</name>
    <dbReference type="NCBI Taxonomy" id="1770529"/>
    <lineage>
        <taxon>Bacteria</taxon>
        <taxon>Pseudomonadati</taxon>
        <taxon>Bacteroidota</taxon>
        <taxon>Cytophagia</taxon>
        <taxon>Cytophagales</taxon>
        <taxon>Cytophagaceae</taxon>
        <taxon>Spirosoma</taxon>
    </lineage>
</organism>
<evidence type="ECO:0000256" key="3">
    <source>
        <dbReference type="ARBA" id="ARBA00022801"/>
    </source>
</evidence>
<dbReference type="InterPro" id="IPR035396">
    <property type="entry name" value="Bac_rhamnosid6H"/>
</dbReference>
<dbReference type="Gene3D" id="2.60.120.260">
    <property type="entry name" value="Galactose-binding domain-like"/>
    <property type="match status" value="2"/>
</dbReference>
<dbReference type="GO" id="GO:0016787">
    <property type="term" value="F:hydrolase activity"/>
    <property type="evidence" value="ECO:0007669"/>
    <property type="project" value="UniProtKB-KW"/>
</dbReference>
<evidence type="ECO:0000259" key="5">
    <source>
        <dbReference type="Pfam" id="PF08531"/>
    </source>
</evidence>
<dbReference type="InterPro" id="IPR008902">
    <property type="entry name" value="Rhamnosid_concanavalin"/>
</dbReference>
<dbReference type="Gene3D" id="1.50.10.10">
    <property type="match status" value="1"/>
</dbReference>
<dbReference type="PIRSF" id="PIRSF010631">
    <property type="entry name" value="A-rhamnsds"/>
    <property type="match status" value="1"/>
</dbReference>
<sequence>MRLLSILVTLTAFAAASTAQSVTPTTLRCEYVRNPLGIETQKPRLSWQLTSPQRNQVQTAYRVLVADSPESLQKEQGNLWDSGKQMSDQSLLVPYAGKPLTATRQYFWKVQVWDKAGKPSAWSSVAHWRMGLPTKADWGKAQWIALEKMDSAKRIVPAVEFGNTLESQHSRPDLVTAKNALPQFRKEVNIQKPIKNATAFVSGLGHFDLFLNGSKVGDHVLDPGWTDYNQVAQYVTFDITKQLKTGPNAFGVMLGNGFFNIPNERYKKLIVSYGYPMFIAHILLEYTDGTTQTVVSDPTWKATKSPITFSSVFGGEDYNATLEQNGWMNPGFNDRQWQTPVVVQGPPRLSAQEQEPIKIFETFTAGRPKSPKKGVWIYDIGQNMSGLPQLTVTGKRGASVKLTPAELLTDSSLADQRAVGPVVFFTYTLRGSTSETWHPQFTYYGFRYVQVEGAVPAGEPNPDNLPVIQEIKGLHTRNAAPRVGSFVSSSQLFNRIDTLIDWGIRSNLASVLTDCPHREKLGWLEQTHLMGGSVRYTYDIARFYRKTIHDMQQGQTPDGLIPSVVPEYPRFGGGFRDSPEWGSAAVILPWYLYQWYGDWQLLTESYPMMQKYVGYLGKKAKGNILTHGLGDWYDLGPKDPGPSQLTPRGLTATATYYYDLTIMAQTAKLLGKTDEAAQYEQLASSVKQSFNQKYYDPKTAQYGTGSQTANAMALYMNLVEPENRAAVSANLIKEIKDRNNSLTAGDVGYRYLLLSLGQAGASDVIFDMNSRTDVPGYGYQLAKGATALTESWQANTNASNNHLMLGHLMEWFYSELGGIQEAPQAIAGKEWVIYPKLVGDIKDVNTSYDSPYGRVGSQWKKAASHIDLTVDVPVNTTATVYVPADNASSVTESGKPVAQAKDVQFVRQEKGYAVYKVGSGKYTFQSTGSVHPKQ</sequence>
<evidence type="ECO:0000259" key="7">
    <source>
        <dbReference type="Pfam" id="PF17390"/>
    </source>
</evidence>
<gene>
    <name evidence="8" type="ORF">ACFSUS_18635</name>
</gene>
<comment type="caution">
    <text evidence="8">The sequence shown here is derived from an EMBL/GenBank/DDBJ whole genome shotgun (WGS) entry which is preliminary data.</text>
</comment>
<feature type="domain" description="Alpha-L-rhamnosidase concanavalin-like" evidence="4">
    <location>
        <begin position="372"/>
        <end position="464"/>
    </location>
</feature>
<dbReference type="RefSeq" id="WP_381525257.1">
    <property type="nucleotide sequence ID" value="NZ_JBHULN010000012.1"/>
</dbReference>
<dbReference type="InterPro" id="IPR016007">
    <property type="entry name" value="Alpha_rhamnosid"/>
</dbReference>
<dbReference type="InterPro" id="IPR008928">
    <property type="entry name" value="6-hairpin_glycosidase_sf"/>
</dbReference>
<dbReference type="InterPro" id="IPR012341">
    <property type="entry name" value="6hp_glycosidase-like_sf"/>
</dbReference>
<dbReference type="Gene3D" id="2.60.40.10">
    <property type="entry name" value="Immunoglobulins"/>
    <property type="match status" value="1"/>
</dbReference>
<dbReference type="Pfam" id="PF08531">
    <property type="entry name" value="Bac_rhamnosid_N"/>
    <property type="match status" value="1"/>
</dbReference>
<name>A0ABW5M6S1_9BACT</name>
<dbReference type="PANTHER" id="PTHR33307">
    <property type="entry name" value="ALPHA-RHAMNOSIDASE (EUROFUNG)"/>
    <property type="match status" value="1"/>
</dbReference>
<dbReference type="Proteomes" id="UP001597469">
    <property type="component" value="Unassembled WGS sequence"/>
</dbReference>
<dbReference type="EC" id="3.2.1.40" evidence="2"/>
<evidence type="ECO:0000256" key="1">
    <source>
        <dbReference type="ARBA" id="ARBA00001445"/>
    </source>
</evidence>